<dbReference type="Gene3D" id="1.20.81.30">
    <property type="entry name" value="Type II secretion system (T2SS), domain F"/>
    <property type="match status" value="2"/>
</dbReference>
<dbReference type="Proteomes" id="UP001627408">
    <property type="component" value="Unassembled WGS sequence"/>
</dbReference>
<feature type="transmembrane region" description="Helical" evidence="11">
    <location>
        <begin position="167"/>
        <end position="193"/>
    </location>
</feature>
<keyword evidence="7 11" id="KW-1133">Transmembrane helix</keyword>
<keyword evidence="14" id="KW-1185">Reference proteome</keyword>
<organism evidence="13 14">
    <name type="scientific">Tateyamaria armeniaca</name>
    <dbReference type="NCBI Taxonomy" id="2518930"/>
    <lineage>
        <taxon>Bacteria</taxon>
        <taxon>Pseudomonadati</taxon>
        <taxon>Pseudomonadota</taxon>
        <taxon>Alphaproteobacteria</taxon>
        <taxon>Rhodobacterales</taxon>
        <taxon>Roseobacteraceae</taxon>
        <taxon>Tateyamaria</taxon>
    </lineage>
</organism>
<dbReference type="EMBL" id="JBHDIY010000002">
    <property type="protein sequence ID" value="MFL4470153.1"/>
    <property type="molecule type" value="Genomic_DNA"/>
</dbReference>
<evidence type="ECO:0000256" key="1">
    <source>
        <dbReference type="ARBA" id="ARBA00002684"/>
    </source>
</evidence>
<comment type="similarity">
    <text evidence="3 10">Belongs to the GSP F family.</text>
</comment>
<dbReference type="PANTHER" id="PTHR30012">
    <property type="entry name" value="GENERAL SECRETION PATHWAY PROTEIN"/>
    <property type="match status" value="1"/>
</dbReference>
<dbReference type="PROSITE" id="PS00874">
    <property type="entry name" value="T2SP_F"/>
    <property type="match status" value="1"/>
</dbReference>
<dbReference type="InterPro" id="IPR001992">
    <property type="entry name" value="T2SS_GspF/T4SS_PilC_CS"/>
</dbReference>
<sequence>MTRFRYSAVDAGGKTRSGRIEATGPAAARAALRGNGLLPISVSQAHSWSIDQVLSVLQRSRKPLSPTDLAVFTRQMATLLGSGVQVEVALATMAEQSNPRLGAVCRHLRQAILDGSSLSAALQDCGTGFDRFYLTSIQAGERAGRQGAVLAHLADHAEGRLRNRQKVVLALIYPAILIVVSIAVVVGLLVFLLPDIVRVFAARGADLPPLTRLMIGLSDFLTGNAALLIAALFAVIVGASAAVRHPSVMRAWHDALWRSGLARQMTIVQFSGTLATLTQSGVQLADALASATATVGNLAARETLADVARDVRDGQPLSRALARKDGFPPMMITMIASGEAGGVLPAMLGRFAEDQSQNLQARVKTMVGLVEPLVLLGMGGVVMLLVLAILLPIVNLNTLVG</sequence>
<feature type="transmembrane region" description="Helical" evidence="11">
    <location>
        <begin position="213"/>
        <end position="243"/>
    </location>
</feature>
<evidence type="ECO:0000313" key="14">
    <source>
        <dbReference type="Proteomes" id="UP001627408"/>
    </source>
</evidence>
<evidence type="ECO:0000256" key="5">
    <source>
        <dbReference type="ARBA" id="ARBA00022475"/>
    </source>
</evidence>
<dbReference type="PRINTS" id="PR00812">
    <property type="entry name" value="BCTERIALGSPF"/>
</dbReference>
<evidence type="ECO:0000256" key="3">
    <source>
        <dbReference type="ARBA" id="ARBA00005745"/>
    </source>
</evidence>
<dbReference type="InterPro" id="IPR042094">
    <property type="entry name" value="T2SS_GspF_sf"/>
</dbReference>
<evidence type="ECO:0000313" key="13">
    <source>
        <dbReference type="EMBL" id="MFL4470153.1"/>
    </source>
</evidence>
<comment type="caution">
    <text evidence="13">The sequence shown here is derived from an EMBL/GenBank/DDBJ whole genome shotgun (WGS) entry which is preliminary data.</text>
</comment>
<feature type="domain" description="Type II secretion system protein GspF" evidence="12">
    <location>
        <begin position="72"/>
        <end position="194"/>
    </location>
</feature>
<dbReference type="Pfam" id="PF00482">
    <property type="entry name" value="T2SSF"/>
    <property type="match status" value="2"/>
</dbReference>
<comment type="subcellular location">
    <subcellularLocation>
        <location evidence="10">Cell inner membrane</location>
        <topology evidence="10">Multi-pass membrane protein</topology>
    </subcellularLocation>
    <subcellularLocation>
        <location evidence="2">Cell membrane</location>
        <topology evidence="2">Multi-pass membrane protein</topology>
    </subcellularLocation>
</comment>
<dbReference type="InterPro" id="IPR003004">
    <property type="entry name" value="GspF/PilC"/>
</dbReference>
<keyword evidence="4 10" id="KW-0813">Transport</keyword>
<evidence type="ECO:0000256" key="4">
    <source>
        <dbReference type="ARBA" id="ARBA00022448"/>
    </source>
</evidence>
<feature type="domain" description="Type II secretion system protein GspF" evidence="12">
    <location>
        <begin position="270"/>
        <end position="392"/>
    </location>
</feature>
<evidence type="ECO:0000256" key="9">
    <source>
        <dbReference type="ARBA" id="ARBA00030750"/>
    </source>
</evidence>
<evidence type="ECO:0000256" key="10">
    <source>
        <dbReference type="RuleBase" id="RU003923"/>
    </source>
</evidence>
<keyword evidence="6 10" id="KW-0812">Transmembrane</keyword>
<gene>
    <name evidence="13" type="ORF">ACERZ8_09820</name>
</gene>
<reference evidence="13 14" key="1">
    <citation type="submission" date="2024-08" db="EMBL/GenBank/DDBJ databases">
        <title>Tateyamaria sp. nov., isolated from marine algae.</title>
        <authorList>
            <person name="Choi B.J."/>
            <person name="Kim J.M."/>
            <person name="Lee J.K."/>
            <person name="Choi D.G."/>
            <person name="Bayburt H."/>
            <person name="Baek J.H."/>
            <person name="Han D.M."/>
            <person name="Jeon C.O."/>
        </authorList>
    </citation>
    <scope>NUCLEOTIDE SEQUENCE [LARGE SCALE GENOMIC DNA]</scope>
    <source>
        <strain evidence="13 14">KMU-156</strain>
    </source>
</reference>
<evidence type="ECO:0000256" key="7">
    <source>
        <dbReference type="ARBA" id="ARBA00022989"/>
    </source>
</evidence>
<dbReference type="InterPro" id="IPR018076">
    <property type="entry name" value="T2SS_GspF_dom"/>
</dbReference>
<comment type="function">
    <text evidence="1">Component of the type II secretion system inner membrane complex required for the energy-dependent secretion of extracellular factors such as proteases and toxins from the periplasm.</text>
</comment>
<protein>
    <recommendedName>
        <fullName evidence="9">General secretion pathway protein F</fullName>
    </recommendedName>
</protein>
<keyword evidence="5" id="KW-1003">Cell membrane</keyword>
<keyword evidence="8 11" id="KW-0472">Membrane</keyword>
<evidence type="ECO:0000256" key="6">
    <source>
        <dbReference type="ARBA" id="ARBA00022692"/>
    </source>
</evidence>
<proteinExistence type="inferred from homology"/>
<feature type="transmembrane region" description="Helical" evidence="11">
    <location>
        <begin position="373"/>
        <end position="394"/>
    </location>
</feature>
<evidence type="ECO:0000256" key="11">
    <source>
        <dbReference type="SAM" id="Phobius"/>
    </source>
</evidence>
<evidence type="ECO:0000256" key="2">
    <source>
        <dbReference type="ARBA" id="ARBA00004651"/>
    </source>
</evidence>
<evidence type="ECO:0000259" key="12">
    <source>
        <dbReference type="Pfam" id="PF00482"/>
    </source>
</evidence>
<evidence type="ECO:0000256" key="8">
    <source>
        <dbReference type="ARBA" id="ARBA00023136"/>
    </source>
</evidence>
<accession>A0ABW8USQ6</accession>
<dbReference type="PANTHER" id="PTHR30012:SF0">
    <property type="entry name" value="TYPE II SECRETION SYSTEM PROTEIN F-RELATED"/>
    <property type="match status" value="1"/>
</dbReference>
<dbReference type="RefSeq" id="WP_407592023.1">
    <property type="nucleotide sequence ID" value="NZ_JBHDIY010000002.1"/>
</dbReference>
<name>A0ABW8USQ6_9RHOB</name>